<evidence type="ECO:0000313" key="3">
    <source>
        <dbReference type="EMBL" id="KAK5578680.1"/>
    </source>
</evidence>
<dbReference type="EMBL" id="JAVFKY010000003">
    <property type="protein sequence ID" value="KAK5578680.1"/>
    <property type="molecule type" value="Genomic_DNA"/>
</dbReference>
<reference evidence="3 4" key="1">
    <citation type="submission" date="2023-11" db="EMBL/GenBank/DDBJ databases">
        <title>Dfirmibasis_genome.</title>
        <authorList>
            <person name="Edelbroek B."/>
            <person name="Kjellin J."/>
            <person name="Jerlstrom-Hultqvist J."/>
            <person name="Soderbom F."/>
        </authorList>
    </citation>
    <scope>NUCLEOTIDE SEQUENCE [LARGE SCALE GENOMIC DNA]</scope>
    <source>
        <strain evidence="3 4">TNS-C-14</strain>
    </source>
</reference>
<keyword evidence="1" id="KW-1133">Transmembrane helix</keyword>
<accession>A0AAN7U073</accession>
<feature type="signal peptide" evidence="2">
    <location>
        <begin position="1"/>
        <end position="23"/>
    </location>
</feature>
<comment type="caution">
    <text evidence="3">The sequence shown here is derived from an EMBL/GenBank/DDBJ whole genome shotgun (WGS) entry which is preliminary data.</text>
</comment>
<gene>
    <name evidence="3" type="ORF">RB653_008353</name>
</gene>
<protein>
    <submittedName>
        <fullName evidence="3">Uncharacterized protein</fullName>
    </submittedName>
</protein>
<name>A0AAN7U073_9MYCE</name>
<organism evidence="3 4">
    <name type="scientific">Dictyostelium firmibasis</name>
    <dbReference type="NCBI Taxonomy" id="79012"/>
    <lineage>
        <taxon>Eukaryota</taxon>
        <taxon>Amoebozoa</taxon>
        <taxon>Evosea</taxon>
        <taxon>Eumycetozoa</taxon>
        <taxon>Dictyostelia</taxon>
        <taxon>Dictyosteliales</taxon>
        <taxon>Dictyosteliaceae</taxon>
        <taxon>Dictyostelium</taxon>
    </lineage>
</organism>
<keyword evidence="1" id="KW-0812">Transmembrane</keyword>
<evidence type="ECO:0000256" key="1">
    <source>
        <dbReference type="SAM" id="Phobius"/>
    </source>
</evidence>
<dbReference type="Proteomes" id="UP001344447">
    <property type="component" value="Unassembled WGS sequence"/>
</dbReference>
<feature type="transmembrane region" description="Helical" evidence="1">
    <location>
        <begin position="218"/>
        <end position="235"/>
    </location>
</feature>
<feature type="chain" id="PRO_5042935791" evidence="2">
    <location>
        <begin position="24"/>
        <end position="237"/>
    </location>
</feature>
<evidence type="ECO:0000313" key="4">
    <source>
        <dbReference type="Proteomes" id="UP001344447"/>
    </source>
</evidence>
<dbReference type="AlphaFoldDB" id="A0AAN7U073"/>
<proteinExistence type="predicted"/>
<evidence type="ECO:0000256" key="2">
    <source>
        <dbReference type="SAM" id="SignalP"/>
    </source>
</evidence>
<sequence>MKGYQYKIIHFLIILFFINKSDARKQFVYKQYQYPDCTGQLFYQRALIASSDYCFRTLWFPFVRMTCERSAMGNNTNADCFVSENCDCDSDECKTYYKFDQCINGTKIVHERVNYLEKDYCVVSEGNNPIQIGKYKPDGVSVVIRDKCFEGTKMDCDLLNFVFIDCESNMVLDASPTLSLAIQLTPYGNISFYLGEFGFLTAPTYYGNSNSIIKNHSIFLNNSILLIILIFLLFIQF</sequence>
<keyword evidence="4" id="KW-1185">Reference proteome</keyword>
<keyword evidence="1" id="KW-0472">Membrane</keyword>
<keyword evidence="2" id="KW-0732">Signal</keyword>